<keyword evidence="2" id="KW-1185">Reference proteome</keyword>
<proteinExistence type="predicted"/>
<dbReference type="Gramene" id="ERN01142">
    <property type="protein sequence ID" value="ERN01142"/>
    <property type="gene ID" value="AMTR_s00002p00210900"/>
</dbReference>
<dbReference type="EMBL" id="KI394767">
    <property type="protein sequence ID" value="ERN01142.1"/>
    <property type="molecule type" value="Genomic_DNA"/>
</dbReference>
<organism evidence="1 2">
    <name type="scientific">Amborella trichopoda</name>
    <dbReference type="NCBI Taxonomy" id="13333"/>
    <lineage>
        <taxon>Eukaryota</taxon>
        <taxon>Viridiplantae</taxon>
        <taxon>Streptophyta</taxon>
        <taxon>Embryophyta</taxon>
        <taxon>Tracheophyta</taxon>
        <taxon>Spermatophyta</taxon>
        <taxon>Magnoliopsida</taxon>
        <taxon>Amborellales</taxon>
        <taxon>Amborellaceae</taxon>
        <taxon>Amborella</taxon>
    </lineage>
</organism>
<feature type="non-terminal residue" evidence="1">
    <location>
        <position position="1"/>
    </location>
</feature>
<gene>
    <name evidence="1" type="ORF">AMTR_s00002p00210900</name>
</gene>
<reference evidence="2" key="1">
    <citation type="journal article" date="2013" name="Science">
        <title>The Amborella genome and the evolution of flowering plants.</title>
        <authorList>
            <consortium name="Amborella Genome Project"/>
        </authorList>
    </citation>
    <scope>NUCLEOTIDE SEQUENCE [LARGE SCALE GENOMIC DNA]</scope>
</reference>
<evidence type="ECO:0000313" key="2">
    <source>
        <dbReference type="Proteomes" id="UP000017836"/>
    </source>
</evidence>
<name>W1NU45_AMBTC</name>
<protein>
    <submittedName>
        <fullName evidence="1">Uncharacterized protein</fullName>
    </submittedName>
</protein>
<dbReference type="AlphaFoldDB" id="W1NU45"/>
<dbReference type="Proteomes" id="UP000017836">
    <property type="component" value="Unassembled WGS sequence"/>
</dbReference>
<evidence type="ECO:0000313" key="1">
    <source>
        <dbReference type="EMBL" id="ERN01142.1"/>
    </source>
</evidence>
<dbReference type="HOGENOM" id="CLU_2405801_0_0_1"/>
<sequence length="93" mass="10009">GREASKMGPKASMLSPPRPYHEATTVVVKSMRPRLTLTALVIAARPHEPPANWVEASVQGLPISSQAMWPEVILCTKPLWPSMCPLPSAAGQP</sequence>
<accession>W1NU45</accession>